<evidence type="ECO:0008006" key="6">
    <source>
        <dbReference type="Google" id="ProtNLM"/>
    </source>
</evidence>
<dbReference type="RefSeq" id="XP_002481898.1">
    <property type="nucleotide sequence ID" value="XM_002481853.1"/>
</dbReference>
<dbReference type="InterPro" id="IPR011935">
    <property type="entry name" value="CHP02231"/>
</dbReference>
<name>B8MDE4_TALSN</name>
<dbReference type="PANTHER" id="PTHR31005:SF8">
    <property type="entry name" value="DUF4139 DOMAIN-CONTAINING PROTEIN"/>
    <property type="match status" value="1"/>
</dbReference>
<feature type="region of interest" description="Disordered" evidence="1">
    <location>
        <begin position="217"/>
        <end position="245"/>
    </location>
</feature>
<keyword evidence="5" id="KW-1185">Reference proteome</keyword>
<protein>
    <recommendedName>
        <fullName evidence="6">DUF4139 domain-containing protein</fullName>
    </recommendedName>
</protein>
<feature type="region of interest" description="Disordered" evidence="1">
    <location>
        <begin position="521"/>
        <end position="549"/>
    </location>
</feature>
<dbReference type="PANTHER" id="PTHR31005">
    <property type="entry name" value="DUF4139 DOMAIN-CONTAINING PROTEIN"/>
    <property type="match status" value="1"/>
</dbReference>
<dbReference type="Proteomes" id="UP000001745">
    <property type="component" value="Unassembled WGS sequence"/>
</dbReference>
<proteinExistence type="predicted"/>
<reference evidence="5" key="1">
    <citation type="journal article" date="2015" name="Genome Announc.">
        <title>Genome sequence of the AIDS-associated pathogen Penicillium marneffei (ATCC18224) and its near taxonomic relative Talaromyces stipitatus (ATCC10500).</title>
        <authorList>
            <person name="Nierman W.C."/>
            <person name="Fedorova-Abrams N.D."/>
            <person name="Andrianopoulos A."/>
        </authorList>
    </citation>
    <scope>NUCLEOTIDE SEQUENCE [LARGE SCALE GENOMIC DNA]</scope>
    <source>
        <strain evidence="5">ATCC 10500 / CBS 375.48 / QM 6759 / NRRL 1006</strain>
    </source>
</reference>
<feature type="compositionally biased region" description="Basic residues" evidence="1">
    <location>
        <begin position="236"/>
        <end position="245"/>
    </location>
</feature>
<feature type="compositionally biased region" description="Basic and acidic residues" evidence="1">
    <location>
        <begin position="217"/>
        <end position="235"/>
    </location>
</feature>
<evidence type="ECO:0000259" key="3">
    <source>
        <dbReference type="Pfam" id="PF13600"/>
    </source>
</evidence>
<dbReference type="PhylomeDB" id="B8MDE4"/>
<evidence type="ECO:0000259" key="2">
    <source>
        <dbReference type="Pfam" id="PF13598"/>
    </source>
</evidence>
<dbReference type="InParanoid" id="B8MDE4"/>
<gene>
    <name evidence="4" type="ORF">TSTA_116940</name>
</gene>
<dbReference type="Pfam" id="PF13600">
    <property type="entry name" value="DUF4140"/>
    <property type="match status" value="1"/>
</dbReference>
<dbReference type="OrthoDB" id="10068793at2759"/>
<evidence type="ECO:0000313" key="4">
    <source>
        <dbReference type="EMBL" id="EED17906.1"/>
    </source>
</evidence>
<dbReference type="eggNOG" id="ENOG502QWQ0">
    <property type="taxonomic scope" value="Eukaryota"/>
</dbReference>
<feature type="region of interest" description="Disordered" evidence="1">
    <location>
        <begin position="275"/>
        <end position="296"/>
    </location>
</feature>
<dbReference type="VEuPathDB" id="FungiDB:TSTA_116940"/>
<feature type="compositionally biased region" description="Polar residues" evidence="1">
    <location>
        <begin position="275"/>
        <end position="284"/>
    </location>
</feature>
<dbReference type="InterPro" id="IPR037291">
    <property type="entry name" value="DUF4139"/>
</dbReference>
<evidence type="ECO:0000256" key="1">
    <source>
        <dbReference type="SAM" id="MobiDB-lite"/>
    </source>
</evidence>
<accession>B8MDE4</accession>
<dbReference type="GeneID" id="8102086"/>
<dbReference type="OMA" id="CRINNTK"/>
<dbReference type="AlphaFoldDB" id="B8MDE4"/>
<organism evidence="4 5">
    <name type="scientific">Talaromyces stipitatus (strain ATCC 10500 / CBS 375.48 / QM 6759 / NRRL 1006)</name>
    <name type="common">Penicillium stipitatum</name>
    <dbReference type="NCBI Taxonomy" id="441959"/>
    <lineage>
        <taxon>Eukaryota</taxon>
        <taxon>Fungi</taxon>
        <taxon>Dikarya</taxon>
        <taxon>Ascomycota</taxon>
        <taxon>Pezizomycotina</taxon>
        <taxon>Eurotiomycetes</taxon>
        <taxon>Eurotiomycetidae</taxon>
        <taxon>Eurotiales</taxon>
        <taxon>Trichocomaceae</taxon>
        <taxon>Talaromyces</taxon>
        <taxon>Talaromyces sect. Talaromyces</taxon>
    </lineage>
</organism>
<dbReference type="STRING" id="441959.B8MDE4"/>
<dbReference type="InterPro" id="IPR025554">
    <property type="entry name" value="DUF4140"/>
</dbReference>
<dbReference type="EMBL" id="EQ962655">
    <property type="protein sequence ID" value="EED17906.1"/>
    <property type="molecule type" value="Genomic_DNA"/>
</dbReference>
<feature type="domain" description="DUF4139" evidence="2">
    <location>
        <begin position="303"/>
        <end position="778"/>
    </location>
</feature>
<feature type="compositionally biased region" description="Acidic residues" evidence="1">
    <location>
        <begin position="528"/>
        <end position="540"/>
    </location>
</feature>
<dbReference type="Pfam" id="PF13598">
    <property type="entry name" value="DUF4139"/>
    <property type="match status" value="1"/>
</dbReference>
<sequence length="787" mass="87464">MSQSQVTVHSTEIDITDLPTKSVTFAPNRATVTREIENIQTKLGANEIIILGLDPDIDPDSVRVEGYGLATITDTQTEIVPRKQQFEDQFPDLVEDDEDESEDNSTLSDDDYGVDRTAFEKAKSELKSAEATLARYQNRQDTAVKVLSFLDHYGQSIKAEEVDVTKMTDFLTVYGEQREQQSEAHISTSAGIALWTEEVEEARKRFNRAEAAFKKAKDAASREIRRQREKKQREKQQKRREKQRIIQQRRRFWTHNVGQVVVCLDRASEFTPASSRRQSITSVTGPGVDSTPSKPLDEDHINLRLTYVVPSARWAPRYELKISTPKSSADLVYRAEFENTTSETWKNAKITFSTSQTFFSGLDEKIPILDPWHVKLGSVVGTFTKKDVPTSSVQSKKEMMANNVGPFHESKKMRTGGLFGASTTSPPAFGSVNAAGLFGSNNTGGAAFGNTNPANVNLFGSAPTQQQVQQQQQIMRRAQQIQQMQQHQPNQMAQAHIMPRALPPIASSSHARAAPGIAFRKAPTSAADDSDNESEDEADELTLNPEDHSIAHQDSIRQDYGLTTTYDLPGQRTLEPSTVQRRHVIAELHLASIILSHVLIPKLRRAAFLKARITNTTAVSLLRGKAGMTVDGTFLGSTTLPSCEPSHFIDLSLGVDPSILVSYAKPTARRATTGFFSKEDSTIFTRSCWIKNTKKSEVSIIVLDQVPVSEDENLRINILQPKGLDKENDTANLNELFKKGENGKGDVLLGKDGQIKWNIKLRPGKDVKLVLEYESRIPSGQQIVGLD</sequence>
<evidence type="ECO:0000313" key="5">
    <source>
        <dbReference type="Proteomes" id="UP000001745"/>
    </source>
</evidence>
<feature type="domain" description="DUF4140" evidence="3">
    <location>
        <begin position="23"/>
        <end position="150"/>
    </location>
</feature>